<proteinExistence type="predicted"/>
<reference evidence="2 3" key="1">
    <citation type="journal article" date="2024" name="BMC Genomics">
        <title>De novo assembly and annotation of Popillia japonica's genome with initial clues to its potential as an invasive pest.</title>
        <authorList>
            <person name="Cucini C."/>
            <person name="Boschi S."/>
            <person name="Funari R."/>
            <person name="Cardaioli E."/>
            <person name="Iannotti N."/>
            <person name="Marturano G."/>
            <person name="Paoli F."/>
            <person name="Bruttini M."/>
            <person name="Carapelli A."/>
            <person name="Frati F."/>
            <person name="Nardi F."/>
        </authorList>
    </citation>
    <scope>NUCLEOTIDE SEQUENCE [LARGE SCALE GENOMIC DNA]</scope>
    <source>
        <strain evidence="2">DMR45628</strain>
    </source>
</reference>
<evidence type="ECO:0000256" key="1">
    <source>
        <dbReference type="SAM" id="MobiDB-lite"/>
    </source>
</evidence>
<sequence>MFPQSLQVLQIWRKLRQNKSKAKNEKERAGELRRRVREANKKLMQPETSGKGNTEKPHSESDSPEEDPFEDDSENHTAFLYCNSLFSRSKIKEKWIRCEECGKWAHCEYADVSMKCKTFIYDVCR</sequence>
<dbReference type="AlphaFoldDB" id="A0AAW1LDT6"/>
<feature type="compositionally biased region" description="Acidic residues" evidence="1">
    <location>
        <begin position="62"/>
        <end position="73"/>
    </location>
</feature>
<dbReference type="EMBL" id="JASPKY010000119">
    <property type="protein sequence ID" value="KAK9732414.1"/>
    <property type="molecule type" value="Genomic_DNA"/>
</dbReference>
<protein>
    <submittedName>
        <fullName evidence="2">Uncharacterized protein</fullName>
    </submittedName>
</protein>
<evidence type="ECO:0000313" key="2">
    <source>
        <dbReference type="EMBL" id="KAK9732414.1"/>
    </source>
</evidence>
<gene>
    <name evidence="2" type="ORF">QE152_g12825</name>
</gene>
<evidence type="ECO:0000313" key="3">
    <source>
        <dbReference type="Proteomes" id="UP001458880"/>
    </source>
</evidence>
<feature type="compositionally biased region" description="Basic and acidic residues" evidence="1">
    <location>
        <begin position="22"/>
        <end position="41"/>
    </location>
</feature>
<accession>A0AAW1LDT6</accession>
<organism evidence="2 3">
    <name type="scientific">Popillia japonica</name>
    <name type="common">Japanese beetle</name>
    <dbReference type="NCBI Taxonomy" id="7064"/>
    <lineage>
        <taxon>Eukaryota</taxon>
        <taxon>Metazoa</taxon>
        <taxon>Ecdysozoa</taxon>
        <taxon>Arthropoda</taxon>
        <taxon>Hexapoda</taxon>
        <taxon>Insecta</taxon>
        <taxon>Pterygota</taxon>
        <taxon>Neoptera</taxon>
        <taxon>Endopterygota</taxon>
        <taxon>Coleoptera</taxon>
        <taxon>Polyphaga</taxon>
        <taxon>Scarabaeiformia</taxon>
        <taxon>Scarabaeidae</taxon>
        <taxon>Rutelinae</taxon>
        <taxon>Popillia</taxon>
    </lineage>
</organism>
<comment type="caution">
    <text evidence="2">The sequence shown here is derived from an EMBL/GenBank/DDBJ whole genome shotgun (WGS) entry which is preliminary data.</text>
</comment>
<name>A0AAW1LDT6_POPJA</name>
<dbReference type="Proteomes" id="UP001458880">
    <property type="component" value="Unassembled WGS sequence"/>
</dbReference>
<feature type="region of interest" description="Disordered" evidence="1">
    <location>
        <begin position="17"/>
        <end position="73"/>
    </location>
</feature>
<keyword evidence="3" id="KW-1185">Reference proteome</keyword>